<organism evidence="2 3">
    <name type="scientific">Sordaria brevicollis</name>
    <dbReference type="NCBI Taxonomy" id="83679"/>
    <lineage>
        <taxon>Eukaryota</taxon>
        <taxon>Fungi</taxon>
        <taxon>Dikarya</taxon>
        <taxon>Ascomycota</taxon>
        <taxon>Pezizomycotina</taxon>
        <taxon>Sordariomycetes</taxon>
        <taxon>Sordariomycetidae</taxon>
        <taxon>Sordariales</taxon>
        <taxon>Sordariaceae</taxon>
        <taxon>Sordaria</taxon>
    </lineage>
</organism>
<evidence type="ECO:0000256" key="1">
    <source>
        <dbReference type="SAM" id="SignalP"/>
    </source>
</evidence>
<dbReference type="AlphaFoldDB" id="A0AAE0PA03"/>
<accession>A0AAE0PA03</accession>
<evidence type="ECO:0000313" key="2">
    <source>
        <dbReference type="EMBL" id="KAK3396136.1"/>
    </source>
</evidence>
<comment type="caution">
    <text evidence="2">The sequence shown here is derived from an EMBL/GenBank/DDBJ whole genome shotgun (WGS) entry which is preliminary data.</text>
</comment>
<evidence type="ECO:0000313" key="3">
    <source>
        <dbReference type="Proteomes" id="UP001281003"/>
    </source>
</evidence>
<name>A0AAE0PA03_SORBR</name>
<sequence length="106" mass="11750">MNCLGRASMLTTRWLLSIVDALHVDACHALTARVRQRQPMYYGSLVCSGETPASRYLSYPVKIPTVGNRMQLFIHILLLVSPASHISSSRYVNLESVSAHKSNGPH</sequence>
<evidence type="ECO:0008006" key="4">
    <source>
        <dbReference type="Google" id="ProtNLM"/>
    </source>
</evidence>
<keyword evidence="1" id="KW-0732">Signal</keyword>
<reference evidence="2" key="2">
    <citation type="submission" date="2023-07" db="EMBL/GenBank/DDBJ databases">
        <authorList>
            <consortium name="Lawrence Berkeley National Laboratory"/>
            <person name="Haridas S."/>
            <person name="Hensen N."/>
            <person name="Bonometti L."/>
            <person name="Westerberg I."/>
            <person name="Brannstrom I.O."/>
            <person name="Guillou S."/>
            <person name="Cros-Aarteil S."/>
            <person name="Calhoun S."/>
            <person name="Kuo A."/>
            <person name="Mondo S."/>
            <person name="Pangilinan J."/>
            <person name="Riley R."/>
            <person name="LaButti K."/>
            <person name="Andreopoulos B."/>
            <person name="Lipzen A."/>
            <person name="Chen C."/>
            <person name="Yanf M."/>
            <person name="Daum C."/>
            <person name="Ng V."/>
            <person name="Clum A."/>
            <person name="Steindorff A."/>
            <person name="Ohm R."/>
            <person name="Martin F."/>
            <person name="Silar P."/>
            <person name="Natvig D."/>
            <person name="Lalanne C."/>
            <person name="Gautier V."/>
            <person name="Ament-velasquez S.L."/>
            <person name="Kruys A."/>
            <person name="Hutchinson M.I."/>
            <person name="Powell A.J."/>
            <person name="Barry K."/>
            <person name="Miller A.N."/>
            <person name="Grigoriev I.V."/>
            <person name="Debuchy R."/>
            <person name="Gladieux P."/>
            <person name="Thoren M.H."/>
            <person name="Johannesson H."/>
        </authorList>
    </citation>
    <scope>NUCLEOTIDE SEQUENCE</scope>
    <source>
        <strain evidence="2">FGSC 1904</strain>
    </source>
</reference>
<dbReference type="Proteomes" id="UP001281003">
    <property type="component" value="Unassembled WGS sequence"/>
</dbReference>
<proteinExistence type="predicted"/>
<reference evidence="2" key="1">
    <citation type="journal article" date="2023" name="Mol. Phylogenet. Evol.">
        <title>Genome-scale phylogeny and comparative genomics of the fungal order Sordariales.</title>
        <authorList>
            <person name="Hensen N."/>
            <person name="Bonometti L."/>
            <person name="Westerberg I."/>
            <person name="Brannstrom I.O."/>
            <person name="Guillou S."/>
            <person name="Cros-Aarteil S."/>
            <person name="Calhoun S."/>
            <person name="Haridas S."/>
            <person name="Kuo A."/>
            <person name="Mondo S."/>
            <person name="Pangilinan J."/>
            <person name="Riley R."/>
            <person name="LaButti K."/>
            <person name="Andreopoulos B."/>
            <person name="Lipzen A."/>
            <person name="Chen C."/>
            <person name="Yan M."/>
            <person name="Daum C."/>
            <person name="Ng V."/>
            <person name="Clum A."/>
            <person name="Steindorff A."/>
            <person name="Ohm R.A."/>
            <person name="Martin F."/>
            <person name="Silar P."/>
            <person name="Natvig D.O."/>
            <person name="Lalanne C."/>
            <person name="Gautier V."/>
            <person name="Ament-Velasquez S.L."/>
            <person name="Kruys A."/>
            <person name="Hutchinson M.I."/>
            <person name="Powell A.J."/>
            <person name="Barry K."/>
            <person name="Miller A.N."/>
            <person name="Grigoriev I.V."/>
            <person name="Debuchy R."/>
            <person name="Gladieux P."/>
            <person name="Hiltunen Thoren M."/>
            <person name="Johannesson H."/>
        </authorList>
    </citation>
    <scope>NUCLEOTIDE SEQUENCE</scope>
    <source>
        <strain evidence="2">FGSC 1904</strain>
    </source>
</reference>
<feature type="signal peptide" evidence="1">
    <location>
        <begin position="1"/>
        <end position="21"/>
    </location>
</feature>
<keyword evidence="3" id="KW-1185">Reference proteome</keyword>
<gene>
    <name evidence="2" type="ORF">B0T20DRAFT_416756</name>
</gene>
<feature type="chain" id="PRO_5041961781" description="Secreted protein" evidence="1">
    <location>
        <begin position="22"/>
        <end position="106"/>
    </location>
</feature>
<dbReference type="EMBL" id="JAUTDP010000009">
    <property type="protein sequence ID" value="KAK3396136.1"/>
    <property type="molecule type" value="Genomic_DNA"/>
</dbReference>
<protein>
    <recommendedName>
        <fullName evidence="4">Secreted protein</fullName>
    </recommendedName>
</protein>